<dbReference type="GO" id="GO:0020037">
    <property type="term" value="F:heme binding"/>
    <property type="evidence" value="ECO:0007669"/>
    <property type="project" value="InterPro"/>
</dbReference>
<keyword evidence="3 4" id="KW-0408">Iron</keyword>
<proteinExistence type="predicted"/>
<dbReference type="GO" id="GO:0009055">
    <property type="term" value="F:electron transfer activity"/>
    <property type="evidence" value="ECO:0007669"/>
    <property type="project" value="InterPro"/>
</dbReference>
<evidence type="ECO:0000256" key="6">
    <source>
        <dbReference type="SAM" id="SignalP"/>
    </source>
</evidence>
<dbReference type="InterPro" id="IPR009056">
    <property type="entry name" value="Cyt_c-like_dom"/>
</dbReference>
<organism evidence="8 9">
    <name type="scientific">Pseudidiomarina gelatinasegens</name>
    <dbReference type="NCBI Taxonomy" id="2487740"/>
    <lineage>
        <taxon>Bacteria</taxon>
        <taxon>Pseudomonadati</taxon>
        <taxon>Pseudomonadota</taxon>
        <taxon>Gammaproteobacteria</taxon>
        <taxon>Alteromonadales</taxon>
        <taxon>Idiomarinaceae</taxon>
        <taxon>Pseudidiomarina</taxon>
    </lineage>
</organism>
<evidence type="ECO:0000313" key="8">
    <source>
        <dbReference type="EMBL" id="RWU09062.1"/>
    </source>
</evidence>
<dbReference type="PANTHER" id="PTHR35008">
    <property type="entry name" value="BLL4482 PROTEIN-RELATED"/>
    <property type="match status" value="1"/>
</dbReference>
<dbReference type="Proteomes" id="UP000288789">
    <property type="component" value="Unassembled WGS sequence"/>
</dbReference>
<evidence type="ECO:0000256" key="4">
    <source>
        <dbReference type="PROSITE-ProRule" id="PRU00433"/>
    </source>
</evidence>
<gene>
    <name evidence="8" type="ORF">EGC76_10285</name>
</gene>
<name>A0A443YYC2_9GAMM</name>
<dbReference type="Gene3D" id="1.10.760.10">
    <property type="entry name" value="Cytochrome c-like domain"/>
    <property type="match status" value="2"/>
</dbReference>
<feature type="domain" description="Cytochrome c" evidence="7">
    <location>
        <begin position="189"/>
        <end position="274"/>
    </location>
</feature>
<dbReference type="Pfam" id="PF13442">
    <property type="entry name" value="Cytochrome_CBB3"/>
    <property type="match status" value="1"/>
</dbReference>
<reference evidence="8 9" key="1">
    <citation type="submission" date="2018-12" db="EMBL/GenBank/DDBJ databases">
        <authorList>
            <person name="Li A."/>
            <person name="Zhang M."/>
            <person name="Zhu H."/>
        </authorList>
    </citation>
    <scope>NUCLEOTIDE SEQUENCE [LARGE SCALE GENOMIC DNA]</scope>
    <source>
        <strain evidence="8 9">R04H25</strain>
    </source>
</reference>
<feature type="chain" id="PRO_5019366819" evidence="6">
    <location>
        <begin position="23"/>
        <end position="333"/>
    </location>
</feature>
<dbReference type="EMBL" id="RSFE01000008">
    <property type="protein sequence ID" value="RWU09062.1"/>
    <property type="molecule type" value="Genomic_DNA"/>
</dbReference>
<dbReference type="AlphaFoldDB" id="A0A443YYC2"/>
<sequence>MHSINKLTLGFATLFATSFSVAVIGAQSSPSTEVKLPAAAAGQYQHTAPTLADIESDSDLHPELRKVILKGRDLFMNTQQLRGEYVFNDLNCKSCHMGEGRMAWSGPVWPAATTLPDFRGKNGHVNSLEERIAGCFSFSMNGKAPEYGSDTMLAISAYHQYMAKGAKMYDKNIAGRGFNHLGNKIPEATSYANGQKVYEENCSVCHGSNGAGTKVDGTVVYPPLWGDGSYNWGAGMTRVFTAASFIQNNMPLGQPGRLSDQEAWDVAYFVNAQERPQDPRYTGDAKETREKYMNFHKATLYGTEVNGAVLGQHDNTGDKPFLKPDVLKPRSFN</sequence>
<feature type="domain" description="Cytochrome c" evidence="7">
    <location>
        <begin position="78"/>
        <end position="196"/>
    </location>
</feature>
<evidence type="ECO:0000256" key="3">
    <source>
        <dbReference type="ARBA" id="ARBA00023004"/>
    </source>
</evidence>
<dbReference type="Pfam" id="PF21342">
    <property type="entry name" value="SoxA-TsdA_cyt-c"/>
    <property type="match status" value="1"/>
</dbReference>
<dbReference type="InterPro" id="IPR036909">
    <property type="entry name" value="Cyt_c-like_dom_sf"/>
</dbReference>
<evidence type="ECO:0000256" key="1">
    <source>
        <dbReference type="ARBA" id="ARBA00022617"/>
    </source>
</evidence>
<dbReference type="GO" id="GO:0046872">
    <property type="term" value="F:metal ion binding"/>
    <property type="evidence" value="ECO:0007669"/>
    <property type="project" value="UniProtKB-KW"/>
</dbReference>
<keyword evidence="6" id="KW-0732">Signal</keyword>
<evidence type="ECO:0000256" key="5">
    <source>
        <dbReference type="SAM" id="MobiDB-lite"/>
    </source>
</evidence>
<protein>
    <submittedName>
        <fullName evidence="8">C-type cytochrome</fullName>
    </submittedName>
</protein>
<dbReference type="SUPFAM" id="SSF46626">
    <property type="entry name" value="Cytochrome c"/>
    <property type="match status" value="2"/>
</dbReference>
<dbReference type="RefSeq" id="WP_128352912.1">
    <property type="nucleotide sequence ID" value="NZ_JBLXIM010000004.1"/>
</dbReference>
<keyword evidence="2 4" id="KW-0479">Metal-binding</keyword>
<feature type="signal peptide" evidence="6">
    <location>
        <begin position="1"/>
        <end position="22"/>
    </location>
</feature>
<dbReference type="InterPro" id="IPR051459">
    <property type="entry name" value="Cytochrome_c-type_DH"/>
</dbReference>
<dbReference type="OrthoDB" id="9779283at2"/>
<accession>A0A443YYC2</accession>
<feature type="compositionally biased region" description="Basic and acidic residues" evidence="5">
    <location>
        <begin position="315"/>
        <end position="333"/>
    </location>
</feature>
<evidence type="ECO:0000313" key="9">
    <source>
        <dbReference type="Proteomes" id="UP000288789"/>
    </source>
</evidence>
<keyword evidence="1 4" id="KW-0349">Heme</keyword>
<evidence type="ECO:0000256" key="2">
    <source>
        <dbReference type="ARBA" id="ARBA00022723"/>
    </source>
</evidence>
<dbReference type="PANTHER" id="PTHR35008:SF9">
    <property type="entry name" value="CYTOCHROME C DOMAIN-CONTAINING PROTEIN"/>
    <property type="match status" value="1"/>
</dbReference>
<dbReference type="PROSITE" id="PS51007">
    <property type="entry name" value="CYTC"/>
    <property type="match status" value="2"/>
</dbReference>
<evidence type="ECO:0000259" key="7">
    <source>
        <dbReference type="PROSITE" id="PS51007"/>
    </source>
</evidence>
<comment type="caution">
    <text evidence="8">The sequence shown here is derived from an EMBL/GenBank/DDBJ whole genome shotgun (WGS) entry which is preliminary data.</text>
</comment>
<keyword evidence="9" id="KW-1185">Reference proteome</keyword>
<feature type="region of interest" description="Disordered" evidence="5">
    <location>
        <begin position="311"/>
        <end position="333"/>
    </location>
</feature>